<evidence type="ECO:0000259" key="10">
    <source>
        <dbReference type="PROSITE" id="PS50109"/>
    </source>
</evidence>
<keyword evidence="3" id="KW-0597">Phosphoprotein</keyword>
<evidence type="ECO:0000256" key="5">
    <source>
        <dbReference type="ARBA" id="ARBA00022741"/>
    </source>
</evidence>
<protein>
    <recommendedName>
        <fullName evidence="2">histidine kinase</fullName>
        <ecNumber evidence="2">2.7.13.3</ecNumber>
    </recommendedName>
</protein>
<proteinExistence type="predicted"/>
<dbReference type="GO" id="GO:0005524">
    <property type="term" value="F:ATP binding"/>
    <property type="evidence" value="ECO:0007669"/>
    <property type="project" value="UniProtKB-KW"/>
</dbReference>
<name>G0J892_CYCMS</name>
<evidence type="ECO:0000256" key="4">
    <source>
        <dbReference type="ARBA" id="ARBA00022679"/>
    </source>
</evidence>
<dbReference type="FunFam" id="3.30.565.10:FF:000006">
    <property type="entry name" value="Sensor histidine kinase WalK"/>
    <property type="match status" value="1"/>
</dbReference>
<evidence type="ECO:0000256" key="1">
    <source>
        <dbReference type="ARBA" id="ARBA00000085"/>
    </source>
</evidence>
<keyword evidence="9" id="KW-1133">Transmembrane helix</keyword>
<dbReference type="OrthoDB" id="1269247at2"/>
<dbReference type="EMBL" id="CP002955">
    <property type="protein sequence ID" value="AEL27872.1"/>
    <property type="molecule type" value="Genomic_DNA"/>
</dbReference>
<reference evidence="12" key="1">
    <citation type="submission" date="2011-07" db="EMBL/GenBank/DDBJ databases">
        <title>The complete genome of Cyclobacterium marinum DSM 745.</title>
        <authorList>
            <person name="Lucas S."/>
            <person name="Han J."/>
            <person name="Lapidus A."/>
            <person name="Bruce D."/>
            <person name="Goodwin L."/>
            <person name="Pitluck S."/>
            <person name="Peters L."/>
            <person name="Kyrpides N."/>
            <person name="Mavromatis K."/>
            <person name="Ivanova N."/>
            <person name="Ovchinnikova G."/>
            <person name="Chertkov O."/>
            <person name="Detter J.C."/>
            <person name="Tapia R."/>
            <person name="Han C."/>
            <person name="Land M."/>
            <person name="Hauser L."/>
            <person name="Markowitz V."/>
            <person name="Cheng J.-F."/>
            <person name="Hugenholtz P."/>
            <person name="Woyke T."/>
            <person name="Wu D."/>
            <person name="Tindall B."/>
            <person name="Schuetze A."/>
            <person name="Brambilla E."/>
            <person name="Klenk H.-P."/>
            <person name="Eisen J.A."/>
        </authorList>
    </citation>
    <scope>NUCLEOTIDE SEQUENCE [LARGE SCALE GENOMIC DNA]</scope>
    <source>
        <strain evidence="12">ATCC 25205 / DSM 745 / LMG 13164 / NCIMB 1802</strain>
    </source>
</reference>
<dbReference type="InterPro" id="IPR036097">
    <property type="entry name" value="HisK_dim/P_sf"/>
</dbReference>
<feature type="transmembrane region" description="Helical" evidence="9">
    <location>
        <begin position="12"/>
        <end position="30"/>
    </location>
</feature>
<comment type="catalytic activity">
    <reaction evidence="1">
        <text>ATP + protein L-histidine = ADP + protein N-phospho-L-histidine.</text>
        <dbReference type="EC" id="2.7.13.3"/>
    </reaction>
</comment>
<dbReference type="InterPro" id="IPR004358">
    <property type="entry name" value="Sig_transdc_His_kin-like_C"/>
</dbReference>
<dbReference type="PROSITE" id="PS50109">
    <property type="entry name" value="HIS_KIN"/>
    <property type="match status" value="1"/>
</dbReference>
<feature type="domain" description="Histidine kinase" evidence="10">
    <location>
        <begin position="383"/>
        <end position="600"/>
    </location>
</feature>
<dbReference type="GO" id="GO:0030295">
    <property type="term" value="F:protein kinase activator activity"/>
    <property type="evidence" value="ECO:0007669"/>
    <property type="project" value="TreeGrafter"/>
</dbReference>
<dbReference type="PANTHER" id="PTHR42878:SF7">
    <property type="entry name" value="SENSOR HISTIDINE KINASE GLRK"/>
    <property type="match status" value="1"/>
</dbReference>
<dbReference type="InterPro" id="IPR003661">
    <property type="entry name" value="HisK_dim/P_dom"/>
</dbReference>
<keyword evidence="6 11" id="KW-0418">Kinase</keyword>
<dbReference type="Proteomes" id="UP000001635">
    <property type="component" value="Chromosome"/>
</dbReference>
<dbReference type="PANTHER" id="PTHR42878">
    <property type="entry name" value="TWO-COMPONENT HISTIDINE KINASE"/>
    <property type="match status" value="1"/>
</dbReference>
<dbReference type="PRINTS" id="PR00344">
    <property type="entry name" value="BCTRLSENSOR"/>
</dbReference>
<feature type="transmembrane region" description="Helical" evidence="9">
    <location>
        <begin position="322"/>
        <end position="342"/>
    </location>
</feature>
<dbReference type="Gene3D" id="1.10.287.130">
    <property type="match status" value="1"/>
</dbReference>
<sequence>MKKILSLKKHEYLLLVISFFIAVVLIIFSLKELKSFSIQSAETSLITVNKSSHEALKQWIQFRKNNIKKLGSNDFLVNKTSEILQLPRDSSSLISSPITSELRVFFQPILDTNEDLGVFLISPNYISVFSMRDSNTGSFNLIAKESKSLLDKVLLRGETVLVPPIKSDVALESKYTKEKWHTMFLVTPIFQEEKIIAAFAIRLDTQKDFSRILEMGRIGESGESYGFNSQGVIVTNSRIDEKFEGIKEFNLENRLENEIDSIRVGQENKFSLCNGYVLSEIEDYKGENIYEVCVWDDTLNMGVATRINANEALKGYLFMRKILLLIIVGLFGMGFIMINIIVNARQNEENLLKENKRELEFIVEERTKELKHNIKTKDKFFSILAHDLRSPFSGLLVLLDLLLKNPKSFSEEEKTNMLEEIYNSSAQLFKLLENLLSWSRSQTNEITLNPEKVSIHDLIKVNFDLQLQNAKNKKIKLINEIDDRLNVFADRNTIDTVFRNLISNAIKFTNPGGTVRIKSSPNRKMVKVFVQDNGIGIPKENLKKLFKIEEKISTKGTNNEEGTGIGLALCKEFIELNGGKIYVDSNIEVGTVFIVELPNI</sequence>
<dbReference type="SMART" id="SM00387">
    <property type="entry name" value="HATPase_c"/>
    <property type="match status" value="1"/>
</dbReference>
<evidence type="ECO:0000256" key="9">
    <source>
        <dbReference type="SAM" id="Phobius"/>
    </source>
</evidence>
<dbReference type="RefSeq" id="WP_014022156.1">
    <property type="nucleotide sequence ID" value="NC_015914.1"/>
</dbReference>
<dbReference type="InterPro" id="IPR050351">
    <property type="entry name" value="BphY/WalK/GraS-like"/>
</dbReference>
<dbReference type="GO" id="GO:0000156">
    <property type="term" value="F:phosphorelay response regulator activity"/>
    <property type="evidence" value="ECO:0007669"/>
    <property type="project" value="TreeGrafter"/>
</dbReference>
<dbReference type="eggNOG" id="COG2205">
    <property type="taxonomic scope" value="Bacteria"/>
</dbReference>
<keyword evidence="9" id="KW-0812">Transmembrane</keyword>
<dbReference type="SMART" id="SM00388">
    <property type="entry name" value="HisKA"/>
    <property type="match status" value="1"/>
</dbReference>
<dbReference type="HOGENOM" id="CLU_454715_0_0_10"/>
<dbReference type="InterPro" id="IPR003594">
    <property type="entry name" value="HATPase_dom"/>
</dbReference>
<dbReference type="SUPFAM" id="SSF55874">
    <property type="entry name" value="ATPase domain of HSP90 chaperone/DNA topoisomerase II/histidine kinase"/>
    <property type="match status" value="1"/>
</dbReference>
<keyword evidence="7" id="KW-0067">ATP-binding</keyword>
<keyword evidence="4" id="KW-0808">Transferase</keyword>
<keyword evidence="9" id="KW-0472">Membrane</keyword>
<dbReference type="CDD" id="cd00075">
    <property type="entry name" value="HATPase"/>
    <property type="match status" value="1"/>
</dbReference>
<dbReference type="GO" id="GO:0000155">
    <property type="term" value="F:phosphorelay sensor kinase activity"/>
    <property type="evidence" value="ECO:0007669"/>
    <property type="project" value="InterPro"/>
</dbReference>
<dbReference type="EC" id="2.7.13.3" evidence="2"/>
<evidence type="ECO:0000313" key="12">
    <source>
        <dbReference type="Proteomes" id="UP000001635"/>
    </source>
</evidence>
<evidence type="ECO:0000256" key="8">
    <source>
        <dbReference type="ARBA" id="ARBA00023012"/>
    </source>
</evidence>
<dbReference type="GO" id="GO:0007234">
    <property type="term" value="P:osmosensory signaling via phosphorelay pathway"/>
    <property type="evidence" value="ECO:0007669"/>
    <property type="project" value="TreeGrafter"/>
</dbReference>
<evidence type="ECO:0000256" key="2">
    <source>
        <dbReference type="ARBA" id="ARBA00012438"/>
    </source>
</evidence>
<organism evidence="11 12">
    <name type="scientific">Cyclobacterium marinum (strain ATCC 25205 / DSM 745 / LMG 13164 / NCIMB 1802)</name>
    <name type="common">Flectobacillus marinus</name>
    <dbReference type="NCBI Taxonomy" id="880070"/>
    <lineage>
        <taxon>Bacteria</taxon>
        <taxon>Pseudomonadati</taxon>
        <taxon>Bacteroidota</taxon>
        <taxon>Cytophagia</taxon>
        <taxon>Cytophagales</taxon>
        <taxon>Cyclobacteriaceae</taxon>
        <taxon>Cyclobacterium</taxon>
    </lineage>
</organism>
<keyword evidence="12" id="KW-1185">Reference proteome</keyword>
<dbReference type="AlphaFoldDB" id="G0J892"/>
<evidence type="ECO:0000256" key="7">
    <source>
        <dbReference type="ARBA" id="ARBA00022840"/>
    </source>
</evidence>
<evidence type="ECO:0000256" key="6">
    <source>
        <dbReference type="ARBA" id="ARBA00022777"/>
    </source>
</evidence>
<accession>G0J892</accession>
<dbReference type="InterPro" id="IPR005467">
    <property type="entry name" value="His_kinase_dom"/>
</dbReference>
<dbReference type="CDD" id="cd00082">
    <property type="entry name" value="HisKA"/>
    <property type="match status" value="1"/>
</dbReference>
<dbReference type="Pfam" id="PF00512">
    <property type="entry name" value="HisKA"/>
    <property type="match status" value="1"/>
</dbReference>
<evidence type="ECO:0000313" key="11">
    <source>
        <dbReference type="EMBL" id="AEL27872.1"/>
    </source>
</evidence>
<gene>
    <name evidence="11" type="ordered locus">Cycma_4168</name>
</gene>
<keyword evidence="5" id="KW-0547">Nucleotide-binding</keyword>
<dbReference type="SUPFAM" id="SSF47384">
    <property type="entry name" value="Homodimeric domain of signal transducing histidine kinase"/>
    <property type="match status" value="1"/>
</dbReference>
<dbReference type="KEGG" id="cmr:Cycma_4168"/>
<keyword evidence="8" id="KW-0902">Two-component regulatory system</keyword>
<dbReference type="Pfam" id="PF02518">
    <property type="entry name" value="HATPase_c"/>
    <property type="match status" value="1"/>
</dbReference>
<evidence type="ECO:0000256" key="3">
    <source>
        <dbReference type="ARBA" id="ARBA00022553"/>
    </source>
</evidence>
<dbReference type="STRING" id="880070.Cycma_4168"/>
<dbReference type="InterPro" id="IPR036890">
    <property type="entry name" value="HATPase_C_sf"/>
</dbReference>
<dbReference type="Gene3D" id="3.30.565.10">
    <property type="entry name" value="Histidine kinase-like ATPase, C-terminal domain"/>
    <property type="match status" value="1"/>
</dbReference>